<evidence type="ECO:0000256" key="3">
    <source>
        <dbReference type="ARBA" id="ARBA00022630"/>
    </source>
</evidence>
<evidence type="ECO:0000256" key="2">
    <source>
        <dbReference type="ARBA" id="ARBA00010790"/>
    </source>
</evidence>
<evidence type="ECO:0000256" key="4">
    <source>
        <dbReference type="ARBA" id="ARBA00022827"/>
    </source>
</evidence>
<comment type="similarity">
    <text evidence="2">Belongs to the GMC oxidoreductase family.</text>
</comment>
<comment type="cofactor">
    <cofactor evidence="1">
        <name>FAD</name>
        <dbReference type="ChEBI" id="CHEBI:57692"/>
    </cofactor>
</comment>
<dbReference type="RefSeq" id="WP_074665036.1">
    <property type="nucleotide sequence ID" value="NZ_FNNH01000003.1"/>
</dbReference>
<evidence type="ECO:0000313" key="7">
    <source>
        <dbReference type="Proteomes" id="UP000183454"/>
    </source>
</evidence>
<keyword evidence="3" id="KW-0285">Flavoprotein</keyword>
<accession>A0A1H2R1T8</accession>
<dbReference type="AlphaFoldDB" id="A0A1H2R1T8"/>
<evidence type="ECO:0008006" key="8">
    <source>
        <dbReference type="Google" id="ProtNLM"/>
    </source>
</evidence>
<dbReference type="InterPro" id="IPR052542">
    <property type="entry name" value="Cholesterol_Oxidase"/>
</dbReference>
<dbReference type="SUPFAM" id="SSF53474">
    <property type="entry name" value="alpha/beta-Hydrolases"/>
    <property type="match status" value="1"/>
</dbReference>
<dbReference type="Gene3D" id="3.40.50.1820">
    <property type="entry name" value="alpha/beta hydrolase"/>
    <property type="match status" value="1"/>
</dbReference>
<dbReference type="Proteomes" id="UP000183454">
    <property type="component" value="Unassembled WGS sequence"/>
</dbReference>
<organism evidence="6 7">
    <name type="scientific">Nitrosomonas communis</name>
    <dbReference type="NCBI Taxonomy" id="44574"/>
    <lineage>
        <taxon>Bacteria</taxon>
        <taxon>Pseudomonadati</taxon>
        <taxon>Pseudomonadota</taxon>
        <taxon>Betaproteobacteria</taxon>
        <taxon>Nitrosomonadales</taxon>
        <taxon>Nitrosomonadaceae</taxon>
        <taxon>Nitrosomonas</taxon>
    </lineage>
</organism>
<dbReference type="GO" id="GO:0016491">
    <property type="term" value="F:oxidoreductase activity"/>
    <property type="evidence" value="ECO:0007669"/>
    <property type="project" value="UniProtKB-KW"/>
</dbReference>
<evidence type="ECO:0000256" key="1">
    <source>
        <dbReference type="ARBA" id="ARBA00001974"/>
    </source>
</evidence>
<name>A0A1H2R1T8_9PROT</name>
<dbReference type="PANTHER" id="PTHR47470">
    <property type="entry name" value="CHOLESTEROL OXIDASE"/>
    <property type="match status" value="1"/>
</dbReference>
<reference evidence="6 7" key="1">
    <citation type="submission" date="2016-10" db="EMBL/GenBank/DDBJ databases">
        <authorList>
            <person name="de Groot N.N."/>
        </authorList>
    </citation>
    <scope>NUCLEOTIDE SEQUENCE [LARGE SCALE GENOMIC DNA]</scope>
    <source>
        <strain evidence="6 7">Nm110</strain>
    </source>
</reference>
<dbReference type="PANTHER" id="PTHR47470:SF1">
    <property type="entry name" value="FAD-DEPENDENT OXIDOREDUCTASE 2 FAD BINDING DOMAIN-CONTAINING PROTEIN"/>
    <property type="match status" value="1"/>
</dbReference>
<keyword evidence="4" id="KW-0274">FAD</keyword>
<dbReference type="InterPro" id="IPR029058">
    <property type="entry name" value="AB_hydrolase_fold"/>
</dbReference>
<gene>
    <name evidence="6" type="ORF">SAMN05421882_1003112</name>
</gene>
<proteinExistence type="inferred from homology"/>
<dbReference type="EMBL" id="FNNH01000003">
    <property type="protein sequence ID" value="SDW13432.1"/>
    <property type="molecule type" value="Genomic_DNA"/>
</dbReference>
<evidence type="ECO:0000256" key="5">
    <source>
        <dbReference type="ARBA" id="ARBA00023002"/>
    </source>
</evidence>
<sequence length="341" mass="38529">MSLMERTVPFTAGDGMALNLINVRSATQPPKQGPIILVHGAGVRANIFRAPEKETIVNALIEAGYDVWLENWRASIDFPGNTWTLDQAALYDHPYAVRKICEETGYKTMKAIIHCQGSTSFMMSAMAGLLPQVTTIVANAVTLHPIVPAWSAFKLNFVVPVVNMLTPYVNPHWGVEAPSWIAKIMTALVKLTHHECNNTVCKWVSFTYGSGFPALWRHENLSENTHEWLKEEFGNVPLRFFQQMARCVHKGNLVSVEGFPDLPADYVATPPKTEARFSFFCGGKNRCFLPESQEKSWAYFDKLRPNFHTFHRLPEYSHLDIFMGKQAARDVFPIIIEELSK</sequence>
<keyword evidence="5" id="KW-0560">Oxidoreductase</keyword>
<evidence type="ECO:0000313" key="6">
    <source>
        <dbReference type="EMBL" id="SDW13432.1"/>
    </source>
</evidence>
<protein>
    <recommendedName>
        <fullName evidence="8">Esterase</fullName>
    </recommendedName>
</protein>